<comment type="similarity">
    <text evidence="1">Belongs to the type-B carboxylesterase/lipase family.</text>
</comment>
<dbReference type="Pfam" id="PF00135">
    <property type="entry name" value="COesterase"/>
    <property type="match status" value="1"/>
</dbReference>
<feature type="transmembrane region" description="Helical" evidence="3">
    <location>
        <begin position="590"/>
        <end position="609"/>
    </location>
</feature>
<dbReference type="EMBL" id="CAXITT010000454">
    <property type="protein sequence ID" value="CAL1541831.1"/>
    <property type="molecule type" value="Genomic_DNA"/>
</dbReference>
<evidence type="ECO:0000256" key="1">
    <source>
        <dbReference type="ARBA" id="ARBA00005964"/>
    </source>
</evidence>
<dbReference type="InterPro" id="IPR002018">
    <property type="entry name" value="CarbesteraseB"/>
</dbReference>
<dbReference type="AlphaFoldDB" id="A0AAV2I576"/>
<keyword evidence="7" id="KW-1185">Reference proteome</keyword>
<accession>A0AAV2I576</accession>
<dbReference type="PANTHER" id="PTHR43903">
    <property type="entry name" value="NEUROLIGIN"/>
    <property type="match status" value="1"/>
</dbReference>
<keyword evidence="3" id="KW-0472">Membrane</keyword>
<dbReference type="PROSITE" id="PS00941">
    <property type="entry name" value="CARBOXYLESTERASE_B_2"/>
    <property type="match status" value="1"/>
</dbReference>
<name>A0AAV2I576_LYMST</name>
<evidence type="ECO:0000256" key="2">
    <source>
        <dbReference type="ARBA" id="ARBA00022729"/>
    </source>
</evidence>
<feature type="chain" id="PRO_5043393682" description="Carboxylesterase type B domain-containing protein" evidence="4">
    <location>
        <begin position="19"/>
        <end position="611"/>
    </location>
</feature>
<dbReference type="SUPFAM" id="SSF53474">
    <property type="entry name" value="alpha/beta-Hydrolases"/>
    <property type="match status" value="1"/>
</dbReference>
<dbReference type="Proteomes" id="UP001497497">
    <property type="component" value="Unassembled WGS sequence"/>
</dbReference>
<reference evidence="6 7" key="1">
    <citation type="submission" date="2024-04" db="EMBL/GenBank/DDBJ databases">
        <authorList>
            <consortium name="Genoscope - CEA"/>
            <person name="William W."/>
        </authorList>
    </citation>
    <scope>NUCLEOTIDE SEQUENCE [LARGE SCALE GENOMIC DNA]</scope>
</reference>
<dbReference type="InterPro" id="IPR029058">
    <property type="entry name" value="AB_hydrolase_fold"/>
</dbReference>
<keyword evidence="3" id="KW-0812">Transmembrane</keyword>
<feature type="domain" description="Carboxylesterase type B" evidence="5">
    <location>
        <begin position="22"/>
        <end position="560"/>
    </location>
</feature>
<organism evidence="6 7">
    <name type="scientific">Lymnaea stagnalis</name>
    <name type="common">Great pond snail</name>
    <name type="synonym">Helix stagnalis</name>
    <dbReference type="NCBI Taxonomy" id="6523"/>
    <lineage>
        <taxon>Eukaryota</taxon>
        <taxon>Metazoa</taxon>
        <taxon>Spiralia</taxon>
        <taxon>Lophotrochozoa</taxon>
        <taxon>Mollusca</taxon>
        <taxon>Gastropoda</taxon>
        <taxon>Heterobranchia</taxon>
        <taxon>Euthyneura</taxon>
        <taxon>Panpulmonata</taxon>
        <taxon>Hygrophila</taxon>
        <taxon>Lymnaeoidea</taxon>
        <taxon>Lymnaeidae</taxon>
        <taxon>Lymnaea</taxon>
    </lineage>
</organism>
<evidence type="ECO:0000259" key="5">
    <source>
        <dbReference type="Pfam" id="PF00135"/>
    </source>
</evidence>
<dbReference type="InterPro" id="IPR019819">
    <property type="entry name" value="Carboxylesterase_B_CS"/>
</dbReference>
<gene>
    <name evidence="6" type="ORF">GSLYS_00015437001</name>
</gene>
<comment type="caution">
    <text evidence="6">The sequence shown here is derived from an EMBL/GenBank/DDBJ whole genome shotgun (WGS) entry which is preliminary data.</text>
</comment>
<protein>
    <recommendedName>
        <fullName evidence="5">Carboxylesterase type B domain-containing protein</fullName>
    </recommendedName>
</protein>
<evidence type="ECO:0000256" key="4">
    <source>
        <dbReference type="SAM" id="SignalP"/>
    </source>
</evidence>
<evidence type="ECO:0000256" key="3">
    <source>
        <dbReference type="SAM" id="Phobius"/>
    </source>
</evidence>
<evidence type="ECO:0000313" key="7">
    <source>
        <dbReference type="Proteomes" id="UP001497497"/>
    </source>
</evidence>
<keyword evidence="2 4" id="KW-0732">Signal</keyword>
<evidence type="ECO:0000313" key="6">
    <source>
        <dbReference type="EMBL" id="CAL1541831.1"/>
    </source>
</evidence>
<dbReference type="Gene3D" id="3.40.50.1820">
    <property type="entry name" value="alpha/beta hydrolase"/>
    <property type="match status" value="1"/>
</dbReference>
<keyword evidence="3" id="KW-1133">Transmembrane helix</keyword>
<proteinExistence type="inferred from homology"/>
<dbReference type="InterPro" id="IPR051093">
    <property type="entry name" value="Neuroligin/BSAL"/>
</dbReference>
<sequence length="611" mass="66463">MGTHVMLLLVTASVQLWAAYPSPVVDTPFGRLRGMETVARNNKTYLAFLGIPYAKPPVGELRFNKPVPHPKLAAVFNATVPGASCVQSDLMLQPGETMSEDCLFLNVFTRGDGNSTVNRKKVMVWVHGGAFILGSSLLYDAGSIVTDHDVIVVTLNYRLGVLGFFSTGNEASLGNYGLWDQVAALEWVKDNIAGFGGDPDDVTAMGQSAGGASVSLLALSPVAKGVFTRVYAQSGFASSLFANYVNSYMDAEFVSRELNCTNEVPRNATELVRSHAVLDCLRNRSAADVSKWAAPELYRTSYGPRVDGDLIPRSALELLGDYDYLVSIGFYERAYLVGVNNNDRQAVDALFESAKLSHYGAVNNLTSEEKEKGWKDTVNTAACFNIGDRLGLESPSDVQVRPITDWYENRHPGEAAVKTLISDLYFSVPLFDFLKAVARNSSVKAWLMYFNHFPSYLNGTSKGMTHGLDLPYLFDIPMDVVDRLTFAGIHGSFDGADLRLRRLFSSLIAEFTKTGNPTKALDSETPGGWPAYDLQGGQYLDFNPTPSIQQDLDREKREFWEVTAPSWFASTTVSVTAATSTTRKGSTASAVGAVGCLHICGVVVAAVLINN</sequence>
<feature type="signal peptide" evidence="4">
    <location>
        <begin position="1"/>
        <end position="18"/>
    </location>
</feature>